<organism evidence="9 10">
    <name type="scientific">Paracoccus kondratievae</name>
    <dbReference type="NCBI Taxonomy" id="135740"/>
    <lineage>
        <taxon>Bacteria</taxon>
        <taxon>Pseudomonadati</taxon>
        <taxon>Pseudomonadota</taxon>
        <taxon>Alphaproteobacteria</taxon>
        <taxon>Rhodobacterales</taxon>
        <taxon>Paracoccaceae</taxon>
        <taxon>Paracoccus</taxon>
    </lineage>
</organism>
<feature type="domain" description="Peptidase M24" evidence="8">
    <location>
        <begin position="45"/>
        <end position="273"/>
    </location>
</feature>
<feature type="binding site" evidence="6">
    <location>
        <position position="110"/>
    </location>
    <ligand>
        <name>substrate</name>
    </ligand>
</feature>
<comment type="similarity">
    <text evidence="6">Belongs to the peptidase M24A family. Methionine aminopeptidase type 1 subfamily.</text>
</comment>
<feature type="binding site" evidence="6">
    <location>
        <position position="266"/>
    </location>
    <ligand>
        <name>a divalent metal cation</name>
        <dbReference type="ChEBI" id="CHEBI:60240"/>
        <label>1</label>
    </ligand>
</feature>
<evidence type="ECO:0000256" key="5">
    <source>
        <dbReference type="ARBA" id="ARBA00022801"/>
    </source>
</evidence>
<dbReference type="Gene3D" id="3.90.230.10">
    <property type="entry name" value="Creatinase/methionine aminopeptidase superfamily"/>
    <property type="match status" value="1"/>
</dbReference>
<dbReference type="EC" id="3.4.11.18" evidence="6 7"/>
<evidence type="ECO:0000256" key="3">
    <source>
        <dbReference type="ARBA" id="ARBA00022670"/>
    </source>
</evidence>
<comment type="cofactor">
    <cofactor evidence="6">
        <name>Co(2+)</name>
        <dbReference type="ChEBI" id="CHEBI:48828"/>
    </cofactor>
    <cofactor evidence="6">
        <name>Zn(2+)</name>
        <dbReference type="ChEBI" id="CHEBI:29105"/>
    </cofactor>
    <cofactor evidence="6">
        <name>Mn(2+)</name>
        <dbReference type="ChEBI" id="CHEBI:29035"/>
    </cofactor>
    <cofactor evidence="6">
        <name>Fe(2+)</name>
        <dbReference type="ChEBI" id="CHEBI:29033"/>
    </cofactor>
    <text evidence="6">Binds 2 divalent metal cations per subunit. Has a high-affinity and a low affinity metal-binding site. The true nature of the physiological cofactor is under debate. The enzyme is active with cobalt, zinc, manganese or divalent iron ions. Most likely, methionine aminopeptidases function as mononuclear Fe(2+)-metalloproteases under physiological conditions, and the catalytically relevant metal-binding site has been assigned to the histidine-containing high-affinity site.</text>
</comment>
<feature type="binding site" evidence="6">
    <location>
        <position position="138"/>
    </location>
    <ligand>
        <name>a divalent metal cation</name>
        <dbReference type="ChEBI" id="CHEBI:60240"/>
        <label>1</label>
    </ligand>
</feature>
<evidence type="ECO:0000256" key="7">
    <source>
        <dbReference type="RuleBase" id="RU003653"/>
    </source>
</evidence>
<keyword evidence="4 6" id="KW-0479">Metal-binding</keyword>
<evidence type="ECO:0000313" key="10">
    <source>
        <dbReference type="Proteomes" id="UP001143349"/>
    </source>
</evidence>
<dbReference type="InterPro" id="IPR036005">
    <property type="entry name" value="Creatinase/aminopeptidase-like"/>
</dbReference>
<feature type="binding site" evidence="6">
    <location>
        <position position="138"/>
    </location>
    <ligand>
        <name>a divalent metal cation</name>
        <dbReference type="ChEBI" id="CHEBI:60240"/>
        <label>2</label>
        <note>catalytic</note>
    </ligand>
</feature>
<dbReference type="InterPro" id="IPR001714">
    <property type="entry name" value="Pept_M24_MAP"/>
</dbReference>
<name>A0AAD3NY18_9RHOB</name>
<dbReference type="SUPFAM" id="SSF55920">
    <property type="entry name" value="Creatinase/aminopeptidase"/>
    <property type="match status" value="1"/>
</dbReference>
<evidence type="ECO:0000256" key="6">
    <source>
        <dbReference type="HAMAP-Rule" id="MF_01974"/>
    </source>
</evidence>
<dbReference type="InterPro" id="IPR002467">
    <property type="entry name" value="Pept_M24A_MAP1"/>
</dbReference>
<proteinExistence type="inferred from homology"/>
<keyword evidence="5 6" id="KW-0378">Hydrolase</keyword>
<dbReference type="PANTHER" id="PTHR43330:SF13">
    <property type="entry name" value="METHIONINE AMINOPEPTIDASE 2"/>
    <property type="match status" value="1"/>
</dbReference>
<protein>
    <recommendedName>
        <fullName evidence="6 7">Methionine aminopeptidase</fullName>
        <shortName evidence="6">MAP</shortName>
        <shortName evidence="6">MetAP</shortName>
        <ecNumber evidence="6 7">3.4.11.18</ecNumber>
    </recommendedName>
    <alternativeName>
        <fullName evidence="6">Peptidase M</fullName>
    </alternativeName>
</protein>
<accession>A0AAD3NY18</accession>
<dbReference type="NCBIfam" id="TIGR00500">
    <property type="entry name" value="met_pdase_I"/>
    <property type="match status" value="1"/>
</dbReference>
<evidence type="ECO:0000313" key="9">
    <source>
        <dbReference type="EMBL" id="GLK63709.1"/>
    </source>
</evidence>
<keyword evidence="3 6" id="KW-0645">Protease</keyword>
<dbReference type="Proteomes" id="UP001143349">
    <property type="component" value="Unassembled WGS sequence"/>
</dbReference>
<feature type="binding site" evidence="6">
    <location>
        <position position="127"/>
    </location>
    <ligand>
        <name>a divalent metal cation</name>
        <dbReference type="ChEBI" id="CHEBI:60240"/>
        <label>1</label>
    </ligand>
</feature>
<dbReference type="PANTHER" id="PTHR43330">
    <property type="entry name" value="METHIONINE AMINOPEPTIDASE"/>
    <property type="match status" value="1"/>
</dbReference>
<dbReference type="CDD" id="cd01086">
    <property type="entry name" value="MetAP1"/>
    <property type="match status" value="1"/>
</dbReference>
<comment type="subunit">
    <text evidence="6">Monomer.</text>
</comment>
<reference evidence="9" key="2">
    <citation type="submission" date="2023-01" db="EMBL/GenBank/DDBJ databases">
        <authorList>
            <person name="Sun Q."/>
            <person name="Evtushenko L."/>
        </authorList>
    </citation>
    <scope>NUCLEOTIDE SEQUENCE</scope>
    <source>
        <strain evidence="9">VKM B-2222</strain>
    </source>
</reference>
<dbReference type="GO" id="GO:0004239">
    <property type="term" value="F:initiator methionyl aminopeptidase activity"/>
    <property type="evidence" value="ECO:0007669"/>
    <property type="project" value="UniProtKB-UniRule"/>
</dbReference>
<feature type="binding site" evidence="6">
    <location>
        <position position="235"/>
    </location>
    <ligand>
        <name>a divalent metal cation</name>
        <dbReference type="ChEBI" id="CHEBI:60240"/>
        <label>2</label>
        <note>catalytic</note>
    </ligand>
</feature>
<dbReference type="EMBL" id="BSFH01000022">
    <property type="protein sequence ID" value="GLK63709.1"/>
    <property type="molecule type" value="Genomic_DNA"/>
</dbReference>
<gene>
    <name evidence="9" type="primary">map2_1</name>
    <name evidence="6" type="synonym">map</name>
    <name evidence="9" type="ORF">GCM10017635_11800</name>
</gene>
<dbReference type="PRINTS" id="PR00599">
    <property type="entry name" value="MAPEPTIDASE"/>
</dbReference>
<dbReference type="GO" id="GO:0070006">
    <property type="term" value="F:metalloaminopeptidase activity"/>
    <property type="evidence" value="ECO:0007669"/>
    <property type="project" value="UniProtKB-UniRule"/>
</dbReference>
<dbReference type="GO" id="GO:0046872">
    <property type="term" value="F:metal ion binding"/>
    <property type="evidence" value="ECO:0007669"/>
    <property type="project" value="UniProtKB-UniRule"/>
</dbReference>
<keyword evidence="2 6" id="KW-0031">Aminopeptidase</keyword>
<evidence type="ECO:0000256" key="1">
    <source>
        <dbReference type="ARBA" id="ARBA00002521"/>
    </source>
</evidence>
<feature type="binding site" evidence="6">
    <location>
        <position position="266"/>
    </location>
    <ligand>
        <name>a divalent metal cation</name>
        <dbReference type="ChEBI" id="CHEBI:60240"/>
        <label>2</label>
        <note>catalytic</note>
    </ligand>
</feature>
<dbReference type="GO" id="GO:0006508">
    <property type="term" value="P:proteolysis"/>
    <property type="evidence" value="ECO:0007669"/>
    <property type="project" value="UniProtKB-KW"/>
</dbReference>
<sequence length="283" mass="30890">MLRFGAAVKTVMRDIATHHRYDVGYSIRSKRERAMTITNQDELDGLKEIGRIVANTMQAMAKAMEPGMTTRELDEIGRALLEREGALSAPQSTYDFPGATCISVNEEIAHGIPGDRVIAADDLVNIDVSASKNGYFADTGATYRVAPVRPSLDRLCRDGRQAMQIGIAQVGSGRPLAGIGRAIGKFAERRGYTLIRNLASHGIGRALHEEPAEIPTWPARGEKRRIHRGLVLTVEPFLSRGGLWATEADDGWTLYSEPRAPVVQYEHTVVATDRGAMVVTLPG</sequence>
<feature type="binding site" evidence="6">
    <location>
        <position position="208"/>
    </location>
    <ligand>
        <name>substrate</name>
    </ligand>
</feature>
<evidence type="ECO:0000259" key="8">
    <source>
        <dbReference type="Pfam" id="PF00557"/>
    </source>
</evidence>
<feature type="binding site" evidence="6">
    <location>
        <position position="201"/>
    </location>
    <ligand>
        <name>a divalent metal cation</name>
        <dbReference type="ChEBI" id="CHEBI:60240"/>
        <label>2</label>
        <note>catalytic</note>
    </ligand>
</feature>
<comment type="function">
    <text evidence="1 6">Removes the N-terminal methionine from nascent proteins. The N-terminal methionine is often cleaved when the second residue in the primary sequence is small and uncharged (Met-Ala-, Cys, Gly, Pro, Ser, Thr, or Val). Requires deformylation of the N(alpha)-formylated initiator methionine before it can be hydrolyzed.</text>
</comment>
<evidence type="ECO:0000256" key="4">
    <source>
        <dbReference type="ARBA" id="ARBA00022723"/>
    </source>
</evidence>
<reference evidence="9" key="1">
    <citation type="journal article" date="2014" name="Int. J. Syst. Evol. Microbiol.">
        <title>Complete genome sequence of Corynebacterium casei LMG S-19264T (=DSM 44701T), isolated from a smear-ripened cheese.</title>
        <authorList>
            <consortium name="US DOE Joint Genome Institute (JGI-PGF)"/>
            <person name="Walter F."/>
            <person name="Albersmeier A."/>
            <person name="Kalinowski J."/>
            <person name="Ruckert C."/>
        </authorList>
    </citation>
    <scope>NUCLEOTIDE SEQUENCE</scope>
    <source>
        <strain evidence="9">VKM B-2222</strain>
    </source>
</reference>
<dbReference type="Pfam" id="PF00557">
    <property type="entry name" value="Peptidase_M24"/>
    <property type="match status" value="1"/>
</dbReference>
<keyword evidence="10" id="KW-1185">Reference proteome</keyword>
<evidence type="ECO:0000256" key="2">
    <source>
        <dbReference type="ARBA" id="ARBA00022438"/>
    </source>
</evidence>
<dbReference type="HAMAP" id="MF_01974">
    <property type="entry name" value="MetAP_1"/>
    <property type="match status" value="1"/>
</dbReference>
<comment type="catalytic activity">
    <reaction evidence="6 7">
        <text>Release of N-terminal amino acids, preferentially methionine, from peptides and arylamides.</text>
        <dbReference type="EC" id="3.4.11.18"/>
    </reaction>
</comment>
<dbReference type="InterPro" id="IPR000994">
    <property type="entry name" value="Pept_M24"/>
</dbReference>
<comment type="caution">
    <text evidence="9">The sequence shown here is derived from an EMBL/GenBank/DDBJ whole genome shotgun (WGS) entry which is preliminary data.</text>
</comment>
<dbReference type="AlphaFoldDB" id="A0AAD3NY18"/>